<feature type="domain" description="Stage IV sporulation protein A middle" evidence="2">
    <location>
        <begin position="292"/>
        <end position="470"/>
    </location>
</feature>
<gene>
    <name evidence="4" type="ORF">SAMN05421790_101197</name>
</gene>
<reference evidence="5" key="1">
    <citation type="submission" date="2017-01" db="EMBL/GenBank/DDBJ databases">
        <authorList>
            <person name="Varghese N."/>
            <person name="Submissions S."/>
        </authorList>
    </citation>
    <scope>NUCLEOTIDE SEQUENCE [LARGE SCALE GENOMIC DNA]</scope>
    <source>
        <strain evidence="5">DSM 45196</strain>
    </source>
</reference>
<evidence type="ECO:0000259" key="1">
    <source>
        <dbReference type="Pfam" id="PF09547"/>
    </source>
</evidence>
<evidence type="ECO:0000313" key="5">
    <source>
        <dbReference type="Proteomes" id="UP000186795"/>
    </source>
</evidence>
<accession>A0A1N7IPL2</accession>
<protein>
    <submittedName>
        <fullName evidence="4">Stage IV sporulation protein A</fullName>
    </submittedName>
</protein>
<dbReference type="GO" id="GO:0016887">
    <property type="term" value="F:ATP hydrolysis activity"/>
    <property type="evidence" value="ECO:0007669"/>
    <property type="project" value="InterPro"/>
</dbReference>
<dbReference type="Gene3D" id="3.40.50.300">
    <property type="entry name" value="P-loop containing nucleotide triphosphate hydrolases"/>
    <property type="match status" value="1"/>
</dbReference>
<evidence type="ECO:0000313" key="4">
    <source>
        <dbReference type="EMBL" id="SIS39025.1"/>
    </source>
</evidence>
<keyword evidence="5" id="KW-1185">Reference proteome</keyword>
<dbReference type="InterPro" id="IPR046841">
    <property type="entry name" value="SpoIVA_middle"/>
</dbReference>
<dbReference type="NCBIfam" id="TIGR02836">
    <property type="entry name" value="spore_IV_A"/>
    <property type="match status" value="1"/>
</dbReference>
<sequence length="546" mass="61397">MGQSFAFLPGKVHNRNPPSYIYSVQIHRSTIKEAVRLRADSTSVGVGTFEGGVFVKKVDIFKDIAERTGGDIYLGVVGAVRTGKSTFIKRFMEQVVIPNISDEADRARATDELPQSGAGKTITTIEPKFVPNQAVQLHVTEGIDINVRLVDCVGYAISGARGYEDEAGPRMINTPWYDEPIPFQEAAEIGTRKVIQEHSTLGVVVTTDGSITDIPRHDYEEVEERIVEEMKEVGKPFILVLNSTRPYSEEVQQLREDLVEKYDIPVLAISVATMGEEEVYAVLKEVLYEFPVHEVNVNLPSWVMVLDEDHWLRKDFETAVRETVQDIRRLRDVDQVVGQFTDYEFIERAALSGMDMGQGVAEIDLYAPDELYDRILTEVVGVSIQGRDHLLQLMQEFSKAKREYDKVSDAIQMVRTTGYGVAAPTLEEMALDEPELIKQGPRYGVRLKASAPSIHMIRVNVHSEFAPIIGSERQSEELVNYLMRDFESDPLSIWESDIFGRSLHSIVREGIQAKLSMMPENARYKLQETLERIINEGSGGLIAIIL</sequence>
<evidence type="ECO:0000259" key="2">
    <source>
        <dbReference type="Pfam" id="PF20438"/>
    </source>
</evidence>
<organism evidence="4 5">
    <name type="scientific">Kroppenstedtia eburnea</name>
    <dbReference type="NCBI Taxonomy" id="714067"/>
    <lineage>
        <taxon>Bacteria</taxon>
        <taxon>Bacillati</taxon>
        <taxon>Bacillota</taxon>
        <taxon>Bacilli</taxon>
        <taxon>Bacillales</taxon>
        <taxon>Thermoactinomycetaceae</taxon>
        <taxon>Kroppenstedtia</taxon>
    </lineage>
</organism>
<dbReference type="SUPFAM" id="SSF52540">
    <property type="entry name" value="P-loop containing nucleoside triphosphate hydrolases"/>
    <property type="match status" value="1"/>
</dbReference>
<dbReference type="EMBL" id="FTOD01000001">
    <property type="protein sequence ID" value="SIS39025.1"/>
    <property type="molecule type" value="Genomic_DNA"/>
</dbReference>
<dbReference type="InterPro" id="IPR046842">
    <property type="entry name" value="SpoIVA_ATPase"/>
</dbReference>
<dbReference type="Proteomes" id="UP000186795">
    <property type="component" value="Unassembled WGS sequence"/>
</dbReference>
<dbReference type="Pfam" id="PF20439">
    <property type="entry name" value="SpoIVA_C"/>
    <property type="match status" value="1"/>
</dbReference>
<dbReference type="InterPro" id="IPR046840">
    <property type="entry name" value="SpoIVA_C"/>
</dbReference>
<dbReference type="Pfam" id="PF20438">
    <property type="entry name" value="SpoIVA_middle"/>
    <property type="match status" value="1"/>
</dbReference>
<dbReference type="GO" id="GO:0043934">
    <property type="term" value="P:sporulation"/>
    <property type="evidence" value="ECO:0007669"/>
    <property type="project" value="InterPro"/>
</dbReference>
<feature type="domain" description="Stage IV sporulation protein A ATPase" evidence="1">
    <location>
        <begin position="56"/>
        <end position="291"/>
    </location>
</feature>
<proteinExistence type="predicted"/>
<evidence type="ECO:0000259" key="3">
    <source>
        <dbReference type="Pfam" id="PF20439"/>
    </source>
</evidence>
<dbReference type="GO" id="GO:0005524">
    <property type="term" value="F:ATP binding"/>
    <property type="evidence" value="ECO:0007669"/>
    <property type="project" value="InterPro"/>
</dbReference>
<feature type="domain" description="Sporulation stage IV protein A C-terminal" evidence="3">
    <location>
        <begin position="471"/>
        <end position="546"/>
    </location>
</feature>
<dbReference type="Pfam" id="PF09547">
    <property type="entry name" value="SpoIVA_ATPase"/>
    <property type="match status" value="1"/>
</dbReference>
<dbReference type="InterPro" id="IPR014201">
    <property type="entry name" value="Spore_IV_A"/>
</dbReference>
<dbReference type="InterPro" id="IPR027417">
    <property type="entry name" value="P-loop_NTPase"/>
</dbReference>
<dbReference type="AlphaFoldDB" id="A0A1N7IPL2"/>
<dbReference type="CDD" id="cd00882">
    <property type="entry name" value="Ras_like_GTPase"/>
    <property type="match status" value="1"/>
</dbReference>
<name>A0A1N7IPL2_9BACL</name>